<feature type="region of interest" description="Disordered" evidence="1">
    <location>
        <begin position="244"/>
        <end position="270"/>
    </location>
</feature>
<feature type="region of interest" description="Disordered" evidence="1">
    <location>
        <begin position="329"/>
        <end position="407"/>
    </location>
</feature>
<dbReference type="Proteomes" id="UP000265140">
    <property type="component" value="Chromosome 9"/>
</dbReference>
<feature type="compositionally biased region" description="Polar residues" evidence="1">
    <location>
        <begin position="1159"/>
        <end position="1173"/>
    </location>
</feature>
<sequence>MGYDPAGLNTHNNTQTDTHSDTHTDTHTDNHSPPNLQRIDNTRVTHTDPVSPTSQQTDSSSDQQTHTSTDQQTQSITDQQTHSSTDQQTKSITDQQTHSSTDQTTHSSTDQQTHTSTDQQTHSSTDQQTHSSTDQQTHSSTDQQTHSSTEPQTHSSTEPQTNSSLPRTLLLPPFEPTHLTSSPPKGPGEPGRTHIPHRDPLVGLTEQDGSFAWRTIRSITVQQELTFTSEVTLNLNSRTLASIPVSRETEGEGLHLSGETEGEGLPVSGVTEGEELPVSGVTGWEGLLGPSQFSTDLDRNNQTVASSSEADITGQTDSLSSLETELTNGSNTLSHTLHTSHTPHNTHTNLNSTPSRVLHTLTPGTLTELNGMSHTTLPSHSQTHPTHTHLHTNTPSSSANLSPTLPPGLPDSPVFPFSLSASPSLSPDNLYKWTTNPYIAPPSTTTSLLLGDVVQTHISSLTSDDPLLVTTTTDTMRDTHTPLLKHTQSAHTLLTDTALLDISPGHTPVPLTSVSPAHTLVPEHSATHTPLPEHSAAHTPLPGHTVTKTPLPGHAVTNTPLPGYTVTHTSFPGHIDTTGSVVTTTTSLIPSITTGSVVTTTTSLIPSITTGSVVTTTTSLIPSVTTGSVVTTTTTVLPLLTKKPPSQTTKLPSPTVKPIPLTTQTSPWSRNSRHPAWTEPYPSEGSRLAGTSSGLSQSTQISKRRARIYIVPDLPATIKEVSIELLLQVILEDTGFDLTSDLTSGSDLTSNLTSGSDLTSDLTSSLEDDTTAWVAPYLQRAPGFQDIQAVWSSGRVVQSLVMFRTSEALAWLGVSGAESLLERTGLAQAVGEGRSFRGSKVTNITVGGVQSDVCVWLFQCPAGYECVWQPGDLAVCSSLCHSEFCHNQGICTHQPEQLPLCQCPVGDHFWFMGSRCDVKMTRQRLVGACLGVLVAMVVVISLLACLAVRRYRAMLIHAKVDQTRSSYRRFNHFDELSGRFWGRSVGGSADSLDNPAFTHSDELLHLRALDRTCCYHDDTLSLASTCPSNGTHLNTVYQHSSQYGWALSEVSLAECVVDSGKASDLSVCSWPIEPIQWTPFPLLQQLASSQRATTVRTPNCPHREPLRYAHPTVLTENHCGTHTQLSSQRATTVRTPNCPHREPLRYAHPTVLTENHYGTHTQLSSQRTTTVRTPNCPHREPLRYAHPTVLTENHCGTHTQLSSQRTTTVRTPNCPHREPLGYAHPTVLTENHYGTHTQLSSHTQTVFTPTVLTPRMCSYLKLIVSYIF</sequence>
<feature type="compositionally biased region" description="Low complexity" evidence="1">
    <location>
        <begin position="330"/>
        <end position="355"/>
    </location>
</feature>
<protein>
    <recommendedName>
        <fullName evidence="5">EGF-like domain-containing protein</fullName>
    </recommendedName>
</protein>
<feature type="compositionally biased region" description="Low complexity" evidence="1">
    <location>
        <begin position="373"/>
        <end position="398"/>
    </location>
</feature>
<keyword evidence="2" id="KW-1133">Transmembrane helix</keyword>
<evidence type="ECO:0000313" key="3">
    <source>
        <dbReference type="Ensembl" id="ENSELUP00000053233.2"/>
    </source>
</evidence>
<reference evidence="3" key="4">
    <citation type="submission" date="2025-09" db="UniProtKB">
        <authorList>
            <consortium name="Ensembl"/>
        </authorList>
    </citation>
    <scope>IDENTIFICATION</scope>
</reference>
<proteinExistence type="predicted"/>
<feature type="region of interest" description="Disordered" evidence="1">
    <location>
        <begin position="1159"/>
        <end position="1181"/>
    </location>
</feature>
<feature type="compositionally biased region" description="Polar residues" evidence="1">
    <location>
        <begin position="661"/>
        <end position="670"/>
    </location>
</feature>
<evidence type="ECO:0000256" key="2">
    <source>
        <dbReference type="SAM" id="Phobius"/>
    </source>
</evidence>
<feature type="compositionally biased region" description="Low complexity" evidence="1">
    <location>
        <begin position="53"/>
        <end position="149"/>
    </location>
</feature>
<evidence type="ECO:0000313" key="4">
    <source>
        <dbReference type="Proteomes" id="UP000265140"/>
    </source>
</evidence>
<name>A0A6Q2XI34_ESOLU</name>
<keyword evidence="2" id="KW-0472">Membrane</keyword>
<feature type="compositionally biased region" description="Polar residues" evidence="1">
    <location>
        <begin position="150"/>
        <end position="166"/>
    </location>
</feature>
<dbReference type="AlphaFoldDB" id="A0A6Q2XI34"/>
<feature type="compositionally biased region" description="Polar residues" evidence="1">
    <location>
        <begin position="1121"/>
        <end position="1135"/>
    </location>
</feature>
<keyword evidence="4" id="KW-1185">Reference proteome</keyword>
<evidence type="ECO:0008006" key="5">
    <source>
        <dbReference type="Google" id="ProtNLM"/>
    </source>
</evidence>
<organism evidence="3 4">
    <name type="scientific">Esox lucius</name>
    <name type="common">Northern pike</name>
    <dbReference type="NCBI Taxonomy" id="8010"/>
    <lineage>
        <taxon>Eukaryota</taxon>
        <taxon>Metazoa</taxon>
        <taxon>Chordata</taxon>
        <taxon>Craniata</taxon>
        <taxon>Vertebrata</taxon>
        <taxon>Euteleostomi</taxon>
        <taxon>Actinopterygii</taxon>
        <taxon>Neopterygii</taxon>
        <taxon>Teleostei</taxon>
        <taxon>Protacanthopterygii</taxon>
        <taxon>Esociformes</taxon>
        <taxon>Esocidae</taxon>
        <taxon>Esox</taxon>
    </lineage>
</organism>
<keyword evidence="2" id="KW-0812">Transmembrane</keyword>
<feature type="region of interest" description="Disordered" evidence="1">
    <location>
        <begin position="293"/>
        <end position="315"/>
    </location>
</feature>
<dbReference type="GeneTree" id="ENSGT01100000263598"/>
<feature type="transmembrane region" description="Helical" evidence="2">
    <location>
        <begin position="925"/>
        <end position="948"/>
    </location>
</feature>
<reference evidence="4" key="1">
    <citation type="journal article" date="2014" name="PLoS ONE">
        <title>The genome and linkage map of the northern pike (Esox lucius): conserved synteny revealed between the salmonid sister group and the Neoteleostei.</title>
        <authorList>
            <person name="Rondeau E.B."/>
            <person name="Minkley D.R."/>
            <person name="Leong J.S."/>
            <person name="Messmer A.M."/>
            <person name="Jantzen J.R."/>
            <person name="von Schalburg K.R."/>
            <person name="Lemon C."/>
            <person name="Bird N.H."/>
            <person name="Koop B.F."/>
        </authorList>
    </citation>
    <scope>NUCLEOTIDE SEQUENCE</scope>
</reference>
<dbReference type="InParanoid" id="A0A6Q2XI34"/>
<feature type="compositionally biased region" description="Polar residues" evidence="1">
    <location>
        <begin position="362"/>
        <end position="372"/>
    </location>
</feature>
<reference evidence="3" key="2">
    <citation type="submission" date="2020-02" db="EMBL/GenBank/DDBJ databases">
        <title>Esox lucius (northern pike) genome, fEsoLuc1, primary haplotype.</title>
        <authorList>
            <person name="Myers G."/>
            <person name="Karagic N."/>
            <person name="Meyer A."/>
            <person name="Pippel M."/>
            <person name="Reichard M."/>
            <person name="Winkler S."/>
            <person name="Tracey A."/>
            <person name="Sims Y."/>
            <person name="Howe K."/>
            <person name="Rhie A."/>
            <person name="Formenti G."/>
            <person name="Durbin R."/>
            <person name="Fedrigo O."/>
            <person name="Jarvis E.D."/>
        </authorList>
    </citation>
    <scope>NUCLEOTIDE SEQUENCE [LARGE SCALE GENOMIC DNA]</scope>
</reference>
<feature type="region of interest" description="Disordered" evidence="1">
    <location>
        <begin position="1121"/>
        <end position="1143"/>
    </location>
</feature>
<feature type="compositionally biased region" description="Basic and acidic residues" evidence="1">
    <location>
        <begin position="18"/>
        <end position="30"/>
    </location>
</feature>
<feature type="compositionally biased region" description="Polar residues" evidence="1">
    <location>
        <begin position="689"/>
        <end position="698"/>
    </location>
</feature>
<feature type="region of interest" description="Disordered" evidence="1">
    <location>
        <begin position="641"/>
        <end position="698"/>
    </location>
</feature>
<feature type="region of interest" description="Disordered" evidence="1">
    <location>
        <begin position="1"/>
        <end position="199"/>
    </location>
</feature>
<accession>A0A6Q2XI34</accession>
<dbReference type="Ensembl" id="ENSELUT00000059906.2">
    <property type="protein sequence ID" value="ENSELUP00000053233.2"/>
    <property type="gene ID" value="ENSELUG00000009372.3"/>
</dbReference>
<dbReference type="Bgee" id="ENSELUG00000009372">
    <property type="expression patterns" value="Expressed in heart and 13 other cell types or tissues"/>
</dbReference>
<reference evidence="3" key="3">
    <citation type="submission" date="2025-08" db="UniProtKB">
        <authorList>
            <consortium name="Ensembl"/>
        </authorList>
    </citation>
    <scope>IDENTIFICATION</scope>
</reference>
<evidence type="ECO:0000256" key="1">
    <source>
        <dbReference type="SAM" id="MobiDB-lite"/>
    </source>
</evidence>